<dbReference type="AlphaFoldDB" id="A0AAV5NZZ1"/>
<dbReference type="Proteomes" id="UP001156690">
    <property type="component" value="Unassembled WGS sequence"/>
</dbReference>
<reference evidence="2" key="1">
    <citation type="journal article" date="2019" name="Int. J. Syst. Evol. Microbiol.">
        <title>The Global Catalogue of Microorganisms (GCM) 10K type strain sequencing project: providing services to taxonomists for standard genome sequencing and annotation.</title>
        <authorList>
            <consortium name="The Broad Institute Genomics Platform"/>
            <consortium name="The Broad Institute Genome Sequencing Center for Infectious Disease"/>
            <person name="Wu L."/>
            <person name="Ma J."/>
        </authorList>
    </citation>
    <scope>NUCLEOTIDE SEQUENCE [LARGE SCALE GENOMIC DNA]</scope>
    <source>
        <strain evidence="2">NBRC 15640</strain>
    </source>
</reference>
<accession>A0AAV5NZZ1</accession>
<sequence length="43" mass="4994">MFNKYYVFVPSELENESKNNNNASCEKEAQRQALVKQAQEEAI</sequence>
<keyword evidence="2" id="KW-1185">Reference proteome</keyword>
<name>A0AAV5NZZ1_9VIBR</name>
<organism evidence="1 2">
    <name type="scientific">Vibrio penaeicida</name>
    <dbReference type="NCBI Taxonomy" id="104609"/>
    <lineage>
        <taxon>Bacteria</taxon>
        <taxon>Pseudomonadati</taxon>
        <taxon>Pseudomonadota</taxon>
        <taxon>Gammaproteobacteria</taxon>
        <taxon>Vibrionales</taxon>
        <taxon>Vibrionaceae</taxon>
        <taxon>Vibrio</taxon>
    </lineage>
</organism>
<comment type="caution">
    <text evidence="1">The sequence shown here is derived from an EMBL/GenBank/DDBJ whole genome shotgun (WGS) entry which is preliminary data.</text>
</comment>
<proteinExistence type="predicted"/>
<gene>
    <name evidence="1" type="ORF">GCM10007932_53880</name>
</gene>
<evidence type="ECO:0000313" key="1">
    <source>
        <dbReference type="EMBL" id="GLQ76025.1"/>
    </source>
</evidence>
<evidence type="ECO:0000313" key="2">
    <source>
        <dbReference type="Proteomes" id="UP001156690"/>
    </source>
</evidence>
<protein>
    <submittedName>
        <fullName evidence="1">Uncharacterized protein</fullName>
    </submittedName>
</protein>
<dbReference type="EMBL" id="BSNX01000075">
    <property type="protein sequence ID" value="GLQ76025.1"/>
    <property type="molecule type" value="Genomic_DNA"/>
</dbReference>
<dbReference type="RefSeq" id="WP_263422461.1">
    <property type="nucleotide sequence ID" value="NZ_AP025145.1"/>
</dbReference>